<reference evidence="1" key="1">
    <citation type="submission" date="2021-01" db="EMBL/GenBank/DDBJ databases">
        <title>Complete genome sequence of Clostridiales bacterium R-7.</title>
        <authorList>
            <person name="Mahoney-Kurpe S.C."/>
            <person name="Palevich N."/>
            <person name="Koike S."/>
            <person name="Moon C.D."/>
            <person name="Attwood G.T."/>
        </authorList>
    </citation>
    <scope>NUCLEOTIDE SEQUENCE</scope>
    <source>
        <strain evidence="1">R-7</strain>
    </source>
</reference>
<evidence type="ECO:0000313" key="2">
    <source>
        <dbReference type="Proteomes" id="UP000682782"/>
    </source>
</evidence>
<sequence>MKKLLSLMTALVLALTLAAGGAAAEAAEKTAVREIATAEDLIAVNNDLAGSYVLTADIDLSGYENFPMIGAYMMDEKSEEGEDPVAEYAFTGNFDGNGHTISNLTIDATEDGAHFFGVGLFPCVGEGGTVKNLTVKDIRVKGNMLVGGVVGYAFRCTLDNVNLTAADRNSVESTMVMAGGLIGGLTCSACVNCSVENTDITAAPGGNSGIFGGGFSKPALENCTVRNSTLTAVLGEVPAFGMTEGAWIGGLSGCVNLDDYNPDEWYVKNCAVTDSKITVSGKGSYVGGLTGACGNVLAGPDAKRMQISGCTVENVEISITDGVPFVGGFVGGGFSEGGTPQSFLIDGCKAVNVKITTDAENPVENATGLLLGQAVGSQFTGADGKILDITETGIAADSINSTADVKIFLADGSEYTDAKTVAQVSEMQ</sequence>
<dbReference type="EMBL" id="CP068393">
    <property type="protein sequence ID" value="QUC66054.1"/>
    <property type="molecule type" value="Genomic_DNA"/>
</dbReference>
<evidence type="ECO:0000313" key="1">
    <source>
        <dbReference type="EMBL" id="QUC66054.1"/>
    </source>
</evidence>
<dbReference type="Proteomes" id="UP000682782">
    <property type="component" value="Chromosome"/>
</dbReference>
<gene>
    <name evidence="1" type="ORF">JYE49_09250</name>
</gene>
<organism evidence="1 2">
    <name type="scientific">Aristaeella hokkaidonensis</name>
    <dbReference type="NCBI Taxonomy" id="3046382"/>
    <lineage>
        <taxon>Bacteria</taxon>
        <taxon>Bacillati</taxon>
        <taxon>Bacillota</taxon>
        <taxon>Clostridia</taxon>
        <taxon>Eubacteriales</taxon>
        <taxon>Aristaeellaceae</taxon>
        <taxon>Aristaeella</taxon>
    </lineage>
</organism>
<keyword evidence="2" id="KW-1185">Reference proteome</keyword>
<name>A0AC61MUN3_9FIRM</name>
<accession>A0AC61MUN3</accession>
<protein>
    <submittedName>
        <fullName evidence="1">Uncharacterized protein</fullName>
    </submittedName>
</protein>
<proteinExistence type="predicted"/>